<dbReference type="InterPro" id="IPR058792">
    <property type="entry name" value="Beta-barrel_RND_2"/>
</dbReference>
<evidence type="ECO:0000259" key="3">
    <source>
        <dbReference type="Pfam" id="PF25954"/>
    </source>
</evidence>
<evidence type="ECO:0000256" key="2">
    <source>
        <dbReference type="SAM" id="Coils"/>
    </source>
</evidence>
<dbReference type="Pfam" id="PF25973">
    <property type="entry name" value="BSH_CzcB"/>
    <property type="match status" value="1"/>
</dbReference>
<proteinExistence type="inferred from homology"/>
<evidence type="ECO:0000259" key="5">
    <source>
        <dbReference type="Pfam" id="PF25989"/>
    </source>
</evidence>
<dbReference type="Gene3D" id="2.40.50.100">
    <property type="match status" value="1"/>
</dbReference>
<organism evidence="6 7">
    <name type="scientific">Pedobacter terrae</name>
    <dbReference type="NCBI Taxonomy" id="405671"/>
    <lineage>
        <taxon>Bacteria</taxon>
        <taxon>Pseudomonadati</taxon>
        <taxon>Bacteroidota</taxon>
        <taxon>Sphingobacteriia</taxon>
        <taxon>Sphingobacteriales</taxon>
        <taxon>Sphingobacteriaceae</taxon>
        <taxon>Pedobacter</taxon>
    </lineage>
</organism>
<dbReference type="PANTHER" id="PTHR30469:SF37">
    <property type="entry name" value="RAGD PROTEIN"/>
    <property type="match status" value="1"/>
</dbReference>
<protein>
    <submittedName>
        <fullName evidence="6">RND family efflux transporter, MFP subunit</fullName>
    </submittedName>
</protein>
<feature type="domain" description="CusB-like beta-barrel" evidence="3">
    <location>
        <begin position="215"/>
        <end position="285"/>
    </location>
</feature>
<dbReference type="Pfam" id="PF25954">
    <property type="entry name" value="Beta-barrel_RND_2"/>
    <property type="match status" value="1"/>
</dbReference>
<dbReference type="PANTHER" id="PTHR30469">
    <property type="entry name" value="MULTIDRUG RESISTANCE PROTEIN MDTA"/>
    <property type="match status" value="1"/>
</dbReference>
<dbReference type="Gene3D" id="2.40.30.170">
    <property type="match status" value="1"/>
</dbReference>
<dbReference type="RefSeq" id="WP_090500794.1">
    <property type="nucleotide sequence ID" value="NZ_FNCH01000010.1"/>
</dbReference>
<dbReference type="InterPro" id="IPR006143">
    <property type="entry name" value="RND_pump_MFP"/>
</dbReference>
<reference evidence="7" key="1">
    <citation type="submission" date="2016-10" db="EMBL/GenBank/DDBJ databases">
        <authorList>
            <person name="Varghese N."/>
            <person name="Submissions S."/>
        </authorList>
    </citation>
    <scope>NUCLEOTIDE SEQUENCE [LARGE SCALE GENOMIC DNA]</scope>
    <source>
        <strain evidence="7">DSM 17933</strain>
    </source>
</reference>
<dbReference type="InterPro" id="IPR058647">
    <property type="entry name" value="BSH_CzcB-like"/>
</dbReference>
<dbReference type="EMBL" id="FNCH01000010">
    <property type="protein sequence ID" value="SDG72648.1"/>
    <property type="molecule type" value="Genomic_DNA"/>
</dbReference>
<gene>
    <name evidence="6" type="ORF">SAMN05421827_11036</name>
</gene>
<name>A0A1G7WLB0_9SPHI</name>
<dbReference type="Gene3D" id="2.40.420.20">
    <property type="match status" value="1"/>
</dbReference>
<feature type="domain" description="CzcB-like barrel-sandwich hybrid" evidence="4">
    <location>
        <begin position="64"/>
        <end position="197"/>
    </location>
</feature>
<dbReference type="NCBIfam" id="TIGR01730">
    <property type="entry name" value="RND_mfp"/>
    <property type="match status" value="1"/>
</dbReference>
<dbReference type="Proteomes" id="UP000199643">
    <property type="component" value="Unassembled WGS sequence"/>
</dbReference>
<feature type="domain" description="YknX-like C-terminal permuted SH3-like" evidence="5">
    <location>
        <begin position="294"/>
        <end position="358"/>
    </location>
</feature>
<dbReference type="Pfam" id="PF25989">
    <property type="entry name" value="YknX_C"/>
    <property type="match status" value="1"/>
</dbReference>
<keyword evidence="2" id="KW-0175">Coiled coil</keyword>
<dbReference type="GO" id="GO:0015562">
    <property type="term" value="F:efflux transmembrane transporter activity"/>
    <property type="evidence" value="ECO:0007669"/>
    <property type="project" value="TreeGrafter"/>
</dbReference>
<dbReference type="AlphaFoldDB" id="A0A1G7WLB0"/>
<evidence type="ECO:0000256" key="1">
    <source>
        <dbReference type="ARBA" id="ARBA00009477"/>
    </source>
</evidence>
<dbReference type="STRING" id="405671.SAMN05421827_11036"/>
<dbReference type="Gene3D" id="1.10.287.470">
    <property type="entry name" value="Helix hairpin bin"/>
    <property type="match status" value="1"/>
</dbReference>
<accession>A0A1G7WLB0</accession>
<sequence>MKTRFIPIIILISTLAACSGNQEPVDISPAKNGKEAKYETAKVEEQALSSYTRIPGMLKPFNQVNIFPKANGFVKAILVDLGSKVTKGQLLMTLEAPELESQLQSANSRYLQARETASASSEKYRRLKEAAKEEGSVSPLELDNALSRMRGDKAIAEAERSNVASVRTMQDYLKVYAPFDGVIVDRNVSPGALVSAGKSSDLPMLVLQDLTHMRLEVSIPEDYVDKVDLSQMVKFRFNALPGEQHQAKISRSANSLGNMRQEVVEVDVDNKDNRLKAGMYAEVEIPLKSGATSLLVPNSAIVRSTERKYVVEVENGKALLVDIKEGMKGTDMTEIFGAIKAGAEIVSPANDEIKSGQAL</sequence>
<comment type="similarity">
    <text evidence="1">Belongs to the membrane fusion protein (MFP) (TC 8.A.1) family.</text>
</comment>
<dbReference type="SUPFAM" id="SSF111369">
    <property type="entry name" value="HlyD-like secretion proteins"/>
    <property type="match status" value="1"/>
</dbReference>
<dbReference type="GO" id="GO:1990281">
    <property type="term" value="C:efflux pump complex"/>
    <property type="evidence" value="ECO:0007669"/>
    <property type="project" value="TreeGrafter"/>
</dbReference>
<dbReference type="InterPro" id="IPR058637">
    <property type="entry name" value="YknX-like_C"/>
</dbReference>
<keyword evidence="7" id="KW-1185">Reference proteome</keyword>
<dbReference type="PROSITE" id="PS51257">
    <property type="entry name" value="PROKAR_LIPOPROTEIN"/>
    <property type="match status" value="1"/>
</dbReference>
<evidence type="ECO:0000259" key="4">
    <source>
        <dbReference type="Pfam" id="PF25973"/>
    </source>
</evidence>
<dbReference type="OrthoDB" id="9806939at2"/>
<evidence type="ECO:0000313" key="6">
    <source>
        <dbReference type="EMBL" id="SDG72648.1"/>
    </source>
</evidence>
<feature type="coiled-coil region" evidence="2">
    <location>
        <begin position="96"/>
        <end position="134"/>
    </location>
</feature>
<evidence type="ECO:0000313" key="7">
    <source>
        <dbReference type="Proteomes" id="UP000199643"/>
    </source>
</evidence>